<gene>
    <name evidence="3" type="ordered locus">Adeh_4299</name>
</gene>
<reference evidence="3 4" key="1">
    <citation type="submission" date="2006-01" db="EMBL/GenBank/DDBJ databases">
        <title>Complete sequence of Anaeromyxobacter dehalogenans 2CP-C.</title>
        <authorList>
            <consortium name="US DOE Joint Genome Institute"/>
            <person name="Copeland A."/>
            <person name="Lucas S."/>
            <person name="Lapidus A."/>
            <person name="Barry K."/>
            <person name="Detter J.C."/>
            <person name="Glavina T."/>
            <person name="Hammon N."/>
            <person name="Israni S."/>
            <person name="Pitluck S."/>
            <person name="Brettin T."/>
            <person name="Bruce D."/>
            <person name="Han C."/>
            <person name="Tapia R."/>
            <person name="Gilna P."/>
            <person name="Kiss H."/>
            <person name="Schmutz J."/>
            <person name="Larimer F."/>
            <person name="Land M."/>
            <person name="Kyrpides N."/>
            <person name="Anderson I."/>
            <person name="Sanford R.A."/>
            <person name="Ritalahti K.M."/>
            <person name="Thomas H.S."/>
            <person name="Kirby J.R."/>
            <person name="Zhulin I.B."/>
            <person name="Loeffler F.E."/>
            <person name="Richardson P."/>
        </authorList>
    </citation>
    <scope>NUCLEOTIDE SEQUENCE [LARGE SCALE GENOMIC DNA]</scope>
    <source>
        <strain evidence="3 4">2CP-C</strain>
    </source>
</reference>
<dbReference type="RefSeq" id="WP_011423344.1">
    <property type="nucleotide sequence ID" value="NC_007760.1"/>
</dbReference>
<proteinExistence type="inferred from homology"/>
<dbReference type="EMBL" id="CP000251">
    <property type="protein sequence ID" value="ABC84062.1"/>
    <property type="molecule type" value="Genomic_DNA"/>
</dbReference>
<dbReference type="PANTHER" id="PTHR43000">
    <property type="entry name" value="DTDP-D-GLUCOSE 4,6-DEHYDRATASE-RELATED"/>
    <property type="match status" value="1"/>
</dbReference>
<comment type="similarity">
    <text evidence="1">Belongs to the NAD(P)-dependent epimerase/dehydratase family.</text>
</comment>
<organism evidence="3 4">
    <name type="scientific">Anaeromyxobacter dehalogenans (strain 2CP-C)</name>
    <dbReference type="NCBI Taxonomy" id="290397"/>
    <lineage>
        <taxon>Bacteria</taxon>
        <taxon>Pseudomonadati</taxon>
        <taxon>Myxococcota</taxon>
        <taxon>Myxococcia</taxon>
        <taxon>Myxococcales</taxon>
        <taxon>Cystobacterineae</taxon>
        <taxon>Anaeromyxobacteraceae</taxon>
        <taxon>Anaeromyxobacter</taxon>
    </lineage>
</organism>
<evidence type="ECO:0000313" key="4">
    <source>
        <dbReference type="Proteomes" id="UP000001935"/>
    </source>
</evidence>
<dbReference type="Gene3D" id="3.40.50.720">
    <property type="entry name" value="NAD(P)-binding Rossmann-like Domain"/>
    <property type="match status" value="1"/>
</dbReference>
<evidence type="ECO:0000313" key="3">
    <source>
        <dbReference type="EMBL" id="ABC84062.1"/>
    </source>
</evidence>
<dbReference type="eggNOG" id="COG0451">
    <property type="taxonomic scope" value="Bacteria"/>
</dbReference>
<dbReference type="AlphaFoldDB" id="Q2IHK2"/>
<dbReference type="STRING" id="290397.Adeh_4299"/>
<dbReference type="SUPFAM" id="SSF51735">
    <property type="entry name" value="NAD(P)-binding Rossmann-fold domains"/>
    <property type="match status" value="1"/>
</dbReference>
<name>Q2IHK2_ANADE</name>
<evidence type="ECO:0000256" key="1">
    <source>
        <dbReference type="ARBA" id="ARBA00007637"/>
    </source>
</evidence>
<feature type="domain" description="NAD-dependent epimerase/dehydratase" evidence="2">
    <location>
        <begin position="4"/>
        <end position="229"/>
    </location>
</feature>
<dbReference type="InterPro" id="IPR036291">
    <property type="entry name" value="NAD(P)-bd_dom_sf"/>
</dbReference>
<dbReference type="Pfam" id="PF01370">
    <property type="entry name" value="Epimerase"/>
    <property type="match status" value="1"/>
</dbReference>
<evidence type="ECO:0000259" key="2">
    <source>
        <dbReference type="Pfam" id="PF01370"/>
    </source>
</evidence>
<sequence length="319" mass="32169">MRVALTGATGFLGRAVAAALVARGHEVRVHVRPGREAALGPAPRLELVPGALGDAAAAGALVAGADALVHLAALGVQSRDRDWARMVEANVAAPLALLDAAAGAGVGRVVAAGTCLEYRGHGRLPGAPAAGAPTCAEDAPLESADGYGATKAAGGVVLRARARARGVPLRWLRLASMYGPGDDPGKLVPGALRAARAGAPYEMTAGEQVREWLHRADAVDAVVRAVEHGWGGAEVADTVSVVNVGTGEGVRLLDLVREVYRAAGADPALVLAGARPYREGEVHRLVMDVSRAAAALGGWAPRVALADGLAALAAAEETG</sequence>
<dbReference type="HOGENOM" id="CLU_007383_1_7_7"/>
<dbReference type="Proteomes" id="UP000001935">
    <property type="component" value="Chromosome"/>
</dbReference>
<dbReference type="OrthoDB" id="9801785at2"/>
<protein>
    <submittedName>
        <fullName evidence="3">NAD-dependent epimerase/dehydratase</fullName>
    </submittedName>
</protein>
<dbReference type="KEGG" id="ade:Adeh_4299"/>
<accession>Q2IHK2</accession>
<dbReference type="InterPro" id="IPR001509">
    <property type="entry name" value="Epimerase_deHydtase"/>
</dbReference>